<sequence length="122" mass="13047">MANQCERRTKRRLDSPPVDPNEGGSSHADVDRGRILRSRGQKRAPSGDIEGGSNGNSSNSSDDEVEDETFRVDHRTGKGPVDDDSEDEEEGAAGADGSDNVEGDDSKNENADNAEPPVINRP</sequence>
<proteinExistence type="predicted"/>
<evidence type="ECO:0000256" key="1">
    <source>
        <dbReference type="SAM" id="MobiDB-lite"/>
    </source>
</evidence>
<organism evidence="2 3">
    <name type="scientific">Panicum miliaceum</name>
    <name type="common">Proso millet</name>
    <name type="synonym">Broomcorn millet</name>
    <dbReference type="NCBI Taxonomy" id="4540"/>
    <lineage>
        <taxon>Eukaryota</taxon>
        <taxon>Viridiplantae</taxon>
        <taxon>Streptophyta</taxon>
        <taxon>Embryophyta</taxon>
        <taxon>Tracheophyta</taxon>
        <taxon>Spermatophyta</taxon>
        <taxon>Magnoliopsida</taxon>
        <taxon>Liliopsida</taxon>
        <taxon>Poales</taxon>
        <taxon>Poaceae</taxon>
        <taxon>PACMAD clade</taxon>
        <taxon>Panicoideae</taxon>
        <taxon>Panicodae</taxon>
        <taxon>Paniceae</taxon>
        <taxon>Panicinae</taxon>
        <taxon>Panicum</taxon>
        <taxon>Panicum sect. Panicum</taxon>
    </lineage>
</organism>
<reference evidence="3" key="1">
    <citation type="journal article" date="2019" name="Nat. Commun.">
        <title>The genome of broomcorn millet.</title>
        <authorList>
            <person name="Zou C."/>
            <person name="Miki D."/>
            <person name="Li D."/>
            <person name="Tang Q."/>
            <person name="Xiao L."/>
            <person name="Rajput S."/>
            <person name="Deng P."/>
            <person name="Jia W."/>
            <person name="Huang R."/>
            <person name="Zhang M."/>
            <person name="Sun Y."/>
            <person name="Hu J."/>
            <person name="Fu X."/>
            <person name="Schnable P.S."/>
            <person name="Li F."/>
            <person name="Zhang H."/>
            <person name="Feng B."/>
            <person name="Zhu X."/>
            <person name="Liu R."/>
            <person name="Schnable J.C."/>
            <person name="Zhu J.-K."/>
            <person name="Zhang H."/>
        </authorList>
    </citation>
    <scope>NUCLEOTIDE SEQUENCE [LARGE SCALE GENOMIC DNA]</scope>
</reference>
<protein>
    <submittedName>
        <fullName evidence="2">Uncharacterized protein</fullName>
    </submittedName>
</protein>
<evidence type="ECO:0000313" key="2">
    <source>
        <dbReference type="EMBL" id="RLM74237.1"/>
    </source>
</evidence>
<gene>
    <name evidence="2" type="ORF">C2845_PM15G04050</name>
</gene>
<feature type="region of interest" description="Disordered" evidence="1">
    <location>
        <begin position="1"/>
        <end position="122"/>
    </location>
</feature>
<dbReference type="AlphaFoldDB" id="A0A3L6QAL4"/>
<dbReference type="Proteomes" id="UP000275267">
    <property type="component" value="Unassembled WGS sequence"/>
</dbReference>
<name>A0A3L6QAL4_PANMI</name>
<dbReference type="EMBL" id="PQIB02000013">
    <property type="protein sequence ID" value="RLM74237.1"/>
    <property type="molecule type" value="Genomic_DNA"/>
</dbReference>
<feature type="compositionally biased region" description="Acidic residues" evidence="1">
    <location>
        <begin position="82"/>
        <end position="91"/>
    </location>
</feature>
<accession>A0A3L6QAL4</accession>
<keyword evidence="3" id="KW-1185">Reference proteome</keyword>
<comment type="caution">
    <text evidence="2">The sequence shown here is derived from an EMBL/GenBank/DDBJ whole genome shotgun (WGS) entry which is preliminary data.</text>
</comment>
<evidence type="ECO:0000313" key="3">
    <source>
        <dbReference type="Proteomes" id="UP000275267"/>
    </source>
</evidence>